<protein>
    <submittedName>
        <fullName evidence="4">Uncharacterized protein</fullName>
    </submittedName>
</protein>
<keyword evidence="5" id="KW-1185">Reference proteome</keyword>
<dbReference type="PANTHER" id="PTHR31745">
    <property type="entry name" value="SINGLE-STRANDED DNA-BINDING PROTEIN WHY2, MITOCHONDRIAL"/>
    <property type="match status" value="1"/>
</dbReference>
<comment type="similarity">
    <text evidence="1">Belongs to the Whirly family.</text>
</comment>
<gene>
    <name evidence="4" type="ORF">SLEP1_g23465</name>
</gene>
<dbReference type="PANTHER" id="PTHR31745:SF1">
    <property type="entry name" value="SINGLE-STRANDED DNA-BINDING PROTEIN WHY2, MITOCHONDRIAL"/>
    <property type="match status" value="1"/>
</dbReference>
<dbReference type="Gene3D" id="2.30.31.10">
    <property type="entry name" value="Transcriptional Coactivator Pc4, Chain A"/>
    <property type="match status" value="1"/>
</dbReference>
<evidence type="ECO:0000256" key="1">
    <source>
        <dbReference type="ARBA" id="ARBA00006061"/>
    </source>
</evidence>
<feature type="compositionally biased region" description="Basic and acidic residues" evidence="3">
    <location>
        <begin position="225"/>
        <end position="237"/>
    </location>
</feature>
<evidence type="ECO:0000313" key="4">
    <source>
        <dbReference type="EMBL" id="GKV12298.1"/>
    </source>
</evidence>
<evidence type="ECO:0000313" key="5">
    <source>
        <dbReference type="Proteomes" id="UP001054252"/>
    </source>
</evidence>
<proteinExistence type="inferred from homology"/>
<evidence type="ECO:0000256" key="3">
    <source>
        <dbReference type="SAM" id="MobiDB-lite"/>
    </source>
</evidence>
<sequence length="237" mass="26210">MIKLSRSLLSRSLPSEISGKSGNIRDALRLHSFTSQAGISTAGHDFSAKGDSPARIFAPYTIYKGKAALSVVPILPTFTKLDSGDVRVQRSGVMMLTFWPAIGERKYDWERRQKFALSPTEVGSLLNMGRHDSSEFFHDPSMLTSNAGQVRKNLSIKAIDDGTGYFFSLNVHNNILKSNERFSVPITAAEFAVMKTACSFALPHLMGWHRLTNQSPRGLGGSSSKVDRQSLELEWDK</sequence>
<evidence type="ECO:0000256" key="2">
    <source>
        <dbReference type="ARBA" id="ARBA00022946"/>
    </source>
</evidence>
<dbReference type="Pfam" id="PF08536">
    <property type="entry name" value="Whirly"/>
    <property type="match status" value="1"/>
</dbReference>
<dbReference type="GO" id="GO:0006952">
    <property type="term" value="P:defense response"/>
    <property type="evidence" value="ECO:0007669"/>
    <property type="project" value="InterPro"/>
</dbReference>
<dbReference type="InterPro" id="IPR009044">
    <property type="entry name" value="ssDNA-bd_transcriptional_reg"/>
</dbReference>
<dbReference type="GO" id="GO:0006355">
    <property type="term" value="P:regulation of DNA-templated transcription"/>
    <property type="evidence" value="ECO:0007669"/>
    <property type="project" value="InterPro"/>
</dbReference>
<dbReference type="AlphaFoldDB" id="A0AAV5JIJ0"/>
<dbReference type="SUPFAM" id="SSF54447">
    <property type="entry name" value="ssDNA-binding transcriptional regulator domain"/>
    <property type="match status" value="1"/>
</dbReference>
<dbReference type="GO" id="GO:0003697">
    <property type="term" value="F:single-stranded DNA binding"/>
    <property type="evidence" value="ECO:0007669"/>
    <property type="project" value="InterPro"/>
</dbReference>
<dbReference type="InterPro" id="IPR013742">
    <property type="entry name" value="Whirly"/>
</dbReference>
<organism evidence="4 5">
    <name type="scientific">Rubroshorea leprosula</name>
    <dbReference type="NCBI Taxonomy" id="152421"/>
    <lineage>
        <taxon>Eukaryota</taxon>
        <taxon>Viridiplantae</taxon>
        <taxon>Streptophyta</taxon>
        <taxon>Embryophyta</taxon>
        <taxon>Tracheophyta</taxon>
        <taxon>Spermatophyta</taxon>
        <taxon>Magnoliopsida</taxon>
        <taxon>eudicotyledons</taxon>
        <taxon>Gunneridae</taxon>
        <taxon>Pentapetalae</taxon>
        <taxon>rosids</taxon>
        <taxon>malvids</taxon>
        <taxon>Malvales</taxon>
        <taxon>Dipterocarpaceae</taxon>
        <taxon>Rubroshorea</taxon>
    </lineage>
</organism>
<accession>A0AAV5JIJ0</accession>
<comment type="caution">
    <text evidence="4">The sequence shown here is derived from an EMBL/GenBank/DDBJ whole genome shotgun (WGS) entry which is preliminary data.</text>
</comment>
<reference evidence="4 5" key="1">
    <citation type="journal article" date="2021" name="Commun. Biol.">
        <title>The genome of Shorea leprosula (Dipterocarpaceae) highlights the ecological relevance of drought in aseasonal tropical rainforests.</title>
        <authorList>
            <person name="Ng K.K.S."/>
            <person name="Kobayashi M.J."/>
            <person name="Fawcett J.A."/>
            <person name="Hatakeyama M."/>
            <person name="Paape T."/>
            <person name="Ng C.H."/>
            <person name="Ang C.C."/>
            <person name="Tnah L.H."/>
            <person name="Lee C.T."/>
            <person name="Nishiyama T."/>
            <person name="Sese J."/>
            <person name="O'Brien M.J."/>
            <person name="Copetti D."/>
            <person name="Mohd Noor M.I."/>
            <person name="Ong R.C."/>
            <person name="Putra M."/>
            <person name="Sireger I.Z."/>
            <person name="Indrioko S."/>
            <person name="Kosugi Y."/>
            <person name="Izuno A."/>
            <person name="Isagi Y."/>
            <person name="Lee S.L."/>
            <person name="Shimizu K.K."/>
        </authorList>
    </citation>
    <scope>NUCLEOTIDE SEQUENCE [LARGE SCALE GENOMIC DNA]</scope>
    <source>
        <strain evidence="4">214</strain>
    </source>
</reference>
<keyword evidence="2" id="KW-0809">Transit peptide</keyword>
<dbReference type="Proteomes" id="UP001054252">
    <property type="component" value="Unassembled WGS sequence"/>
</dbReference>
<dbReference type="EMBL" id="BPVZ01000036">
    <property type="protein sequence ID" value="GKV12298.1"/>
    <property type="molecule type" value="Genomic_DNA"/>
</dbReference>
<feature type="region of interest" description="Disordered" evidence="3">
    <location>
        <begin position="216"/>
        <end position="237"/>
    </location>
</feature>
<name>A0AAV5JIJ0_9ROSI</name>